<sequence>MTDEAAQPAPPRTVDSTIAGLQDQIDQLASTLEHHQRLFERLRAQGLLAAGEPDDERAS</sequence>
<keyword evidence="3" id="KW-1185">Reference proteome</keyword>
<protein>
    <submittedName>
        <fullName evidence="2">Uncharacterized protein</fullName>
    </submittedName>
</protein>
<proteinExistence type="predicted"/>
<feature type="coiled-coil region" evidence="1">
    <location>
        <begin position="18"/>
        <end position="45"/>
    </location>
</feature>
<name>A0ABV2VUD2_9ACTN</name>
<reference evidence="2 3" key="1">
    <citation type="submission" date="2024-06" db="EMBL/GenBank/DDBJ databases">
        <title>The Natural Products Discovery Center: Release of the First 8490 Sequenced Strains for Exploring Actinobacteria Biosynthetic Diversity.</title>
        <authorList>
            <person name="Kalkreuter E."/>
            <person name="Kautsar S.A."/>
            <person name="Yang D."/>
            <person name="Bader C.D."/>
            <person name="Teijaro C.N."/>
            <person name="Fluegel L."/>
            <person name="Davis C.M."/>
            <person name="Simpson J.R."/>
            <person name="Lauterbach L."/>
            <person name="Steele A.D."/>
            <person name="Gui C."/>
            <person name="Meng S."/>
            <person name="Li G."/>
            <person name="Viehrig K."/>
            <person name="Ye F."/>
            <person name="Su P."/>
            <person name="Kiefer A.F."/>
            <person name="Nichols A."/>
            <person name="Cepeda A.J."/>
            <person name="Yan W."/>
            <person name="Fan B."/>
            <person name="Jiang Y."/>
            <person name="Adhikari A."/>
            <person name="Zheng C.-J."/>
            <person name="Schuster L."/>
            <person name="Cowan T.M."/>
            <person name="Smanski M.J."/>
            <person name="Chevrette M.G."/>
            <person name="De Carvalho L.P.S."/>
            <person name="Shen B."/>
        </authorList>
    </citation>
    <scope>NUCLEOTIDE SEQUENCE [LARGE SCALE GENOMIC DNA]</scope>
    <source>
        <strain evidence="2 3">NPDC006286</strain>
    </source>
</reference>
<evidence type="ECO:0000256" key="1">
    <source>
        <dbReference type="SAM" id="Coils"/>
    </source>
</evidence>
<evidence type="ECO:0000313" key="3">
    <source>
        <dbReference type="Proteomes" id="UP001550348"/>
    </source>
</evidence>
<gene>
    <name evidence="2" type="ORF">ABZ071_31840</name>
</gene>
<evidence type="ECO:0000313" key="2">
    <source>
        <dbReference type="EMBL" id="MEU0156394.1"/>
    </source>
</evidence>
<accession>A0ABV2VUD2</accession>
<keyword evidence="1" id="KW-0175">Coiled coil</keyword>
<dbReference type="Proteomes" id="UP001550348">
    <property type="component" value="Unassembled WGS sequence"/>
</dbReference>
<comment type="caution">
    <text evidence="2">The sequence shown here is derived from an EMBL/GenBank/DDBJ whole genome shotgun (WGS) entry which is preliminary data.</text>
</comment>
<dbReference type="EMBL" id="JBEXRX010000182">
    <property type="protein sequence ID" value="MEU0156394.1"/>
    <property type="molecule type" value="Genomic_DNA"/>
</dbReference>
<organism evidence="2 3">
    <name type="scientific">Micromonospora fulviviridis</name>
    <dbReference type="NCBI Taxonomy" id="47860"/>
    <lineage>
        <taxon>Bacteria</taxon>
        <taxon>Bacillati</taxon>
        <taxon>Actinomycetota</taxon>
        <taxon>Actinomycetes</taxon>
        <taxon>Micromonosporales</taxon>
        <taxon>Micromonosporaceae</taxon>
        <taxon>Micromonospora</taxon>
    </lineage>
</organism>
<dbReference type="RefSeq" id="WP_355667905.1">
    <property type="nucleotide sequence ID" value="NZ_JBEXRX010000182.1"/>
</dbReference>